<sequence>MIFKVHYQPDTIQAPVREKTRALYIEAGSETAVRQALGPKGYNIESIIKLSDAYLAYEQEHAKYEIVSV</sequence>
<proteinExistence type="inferred from homology"/>
<organism evidence="6 7">
    <name type="scientific">Shouchella lonarensis</name>
    <dbReference type="NCBI Taxonomy" id="1464122"/>
    <lineage>
        <taxon>Bacteria</taxon>
        <taxon>Bacillati</taxon>
        <taxon>Bacillota</taxon>
        <taxon>Bacilli</taxon>
        <taxon>Bacillales</taxon>
        <taxon>Bacillaceae</taxon>
        <taxon>Shouchella</taxon>
    </lineage>
</organism>
<accession>A0A1G6ISG6</accession>
<keyword evidence="3 5" id="KW-0548">Nucleotidyltransferase</keyword>
<dbReference type="STRING" id="1464122.SAMN05421737_105152"/>
<evidence type="ECO:0000256" key="5">
    <source>
        <dbReference type="HAMAP-Rule" id="MF_01553"/>
    </source>
</evidence>
<keyword evidence="4 5" id="KW-0804">Transcription</keyword>
<name>A0A1G6ISG6_9BACI</name>
<evidence type="ECO:0000313" key="7">
    <source>
        <dbReference type="Proteomes" id="UP000242662"/>
    </source>
</evidence>
<keyword evidence="2 5" id="KW-0808">Transferase</keyword>
<dbReference type="HAMAP" id="MF_01553">
    <property type="entry name" value="RNApol_bact_RpoY"/>
    <property type="match status" value="1"/>
</dbReference>
<dbReference type="EMBL" id="FMYM01000005">
    <property type="protein sequence ID" value="SDC09370.1"/>
    <property type="molecule type" value="Genomic_DNA"/>
</dbReference>
<keyword evidence="1 5" id="KW-0240">DNA-directed RNA polymerase</keyword>
<dbReference type="EC" id="2.7.7.6" evidence="5"/>
<evidence type="ECO:0000256" key="3">
    <source>
        <dbReference type="ARBA" id="ARBA00022695"/>
    </source>
</evidence>
<dbReference type="GO" id="GO:0006351">
    <property type="term" value="P:DNA-templated transcription"/>
    <property type="evidence" value="ECO:0007669"/>
    <property type="project" value="UniProtKB-UniRule"/>
</dbReference>
<dbReference type="GO" id="GO:0003677">
    <property type="term" value="F:DNA binding"/>
    <property type="evidence" value="ECO:0007669"/>
    <property type="project" value="UniProtKB-UniRule"/>
</dbReference>
<dbReference type="AlphaFoldDB" id="A0A1G6ISG6"/>
<evidence type="ECO:0000256" key="1">
    <source>
        <dbReference type="ARBA" id="ARBA00022478"/>
    </source>
</evidence>
<dbReference type="OrthoDB" id="2147503at2"/>
<dbReference type="Pfam" id="PF07288">
    <property type="entry name" value="RpoY"/>
    <property type="match status" value="1"/>
</dbReference>
<gene>
    <name evidence="5" type="primary">rpoY</name>
    <name evidence="6" type="ORF">SAMN05421737_105152</name>
</gene>
<evidence type="ECO:0000256" key="2">
    <source>
        <dbReference type="ARBA" id="ARBA00022679"/>
    </source>
</evidence>
<dbReference type="GO" id="GO:0003899">
    <property type="term" value="F:DNA-directed RNA polymerase activity"/>
    <property type="evidence" value="ECO:0007669"/>
    <property type="project" value="UniProtKB-UniRule"/>
</dbReference>
<comment type="catalytic activity">
    <reaction evidence="5">
        <text>RNA(n) + a ribonucleoside 5'-triphosphate = RNA(n+1) + diphosphate</text>
        <dbReference type="Rhea" id="RHEA:21248"/>
        <dbReference type="Rhea" id="RHEA-COMP:14527"/>
        <dbReference type="Rhea" id="RHEA-COMP:17342"/>
        <dbReference type="ChEBI" id="CHEBI:33019"/>
        <dbReference type="ChEBI" id="CHEBI:61557"/>
        <dbReference type="ChEBI" id="CHEBI:140395"/>
        <dbReference type="EC" id="2.7.7.6"/>
    </reaction>
</comment>
<evidence type="ECO:0000256" key="4">
    <source>
        <dbReference type="ARBA" id="ARBA00023163"/>
    </source>
</evidence>
<keyword evidence="7" id="KW-1185">Reference proteome</keyword>
<dbReference type="InterPro" id="IPR009907">
    <property type="entry name" value="RpoY"/>
</dbReference>
<dbReference type="Proteomes" id="UP000242662">
    <property type="component" value="Unassembled WGS sequence"/>
</dbReference>
<reference evidence="7" key="1">
    <citation type="submission" date="2016-09" db="EMBL/GenBank/DDBJ databases">
        <authorList>
            <person name="Varghese N."/>
            <person name="Submissions S."/>
        </authorList>
    </citation>
    <scope>NUCLEOTIDE SEQUENCE [LARGE SCALE GENOMIC DNA]</scope>
    <source>
        <strain evidence="7">25nlg</strain>
    </source>
</reference>
<comment type="similarity">
    <text evidence="5">Belongs to the RNA polymerase subunit epsilon family.</text>
</comment>
<evidence type="ECO:0000313" key="6">
    <source>
        <dbReference type="EMBL" id="SDC09370.1"/>
    </source>
</evidence>
<comment type="subunit">
    <text evidence="5">RNAP is composed of a core of 2 alpha, a beta and a beta' subunit. The core is associated with a delta subunit, and at least one of epsilon or omega. When a sigma factor is associated with the core the holoenzyme is formed, which can initiate transcription.</text>
</comment>
<comment type="function">
    <text evidence="5">A non-essential component of RNA polymerase (RNAP).</text>
</comment>
<dbReference type="GO" id="GO:0000428">
    <property type="term" value="C:DNA-directed RNA polymerase complex"/>
    <property type="evidence" value="ECO:0007669"/>
    <property type="project" value="UniProtKB-KW"/>
</dbReference>
<protein>
    <recommendedName>
        <fullName evidence="5">DNA-directed RNA polymerase subunit epsilon</fullName>
        <shortName evidence="5">RNAP epsilon subunit</shortName>
        <ecNumber evidence="5">2.7.7.6</ecNumber>
    </recommendedName>
    <alternativeName>
        <fullName evidence="5">RNA polymerase epsilon subunit</fullName>
    </alternativeName>
    <alternativeName>
        <fullName evidence="5">Transcriptase subunit epsilon</fullName>
    </alternativeName>
</protein>
<dbReference type="Gene3D" id="3.10.20.730">
    <property type="entry name" value="RNAP, epsilon subunit-like"/>
    <property type="match status" value="1"/>
</dbReference>
<dbReference type="RefSeq" id="WP_090775506.1">
    <property type="nucleotide sequence ID" value="NZ_FMYM01000005.1"/>
</dbReference>